<proteinExistence type="predicted"/>
<protein>
    <recommendedName>
        <fullName evidence="3">Pre-toxin TG domain-containing protein</fullName>
    </recommendedName>
</protein>
<gene>
    <name evidence="1" type="ORF">EFL26_04810</name>
</gene>
<evidence type="ECO:0000313" key="2">
    <source>
        <dbReference type="Proteomes" id="UP000279994"/>
    </source>
</evidence>
<name>A0A3N0GVK6_9ACTN</name>
<sequence length="682" mass="75130">MNRPADGGSGGTIVQINIAEFRALISGMDSAAEDLDSADRLARASLSRLSLSEAGLARLHPVRAWITDQMPRLRRRLAMAEALSRTSPGLPNSVTFTEESLTTLTPDQAKREAQRAAKLLDYPTPDQLHELNGLLAAYGGDPYFAHEFALRTNPRQYAELIRDLTPYESLPGYLTKQDYDSLLTNLANTVSLASRGTGDLAMPPDWSENLAQLMVMPKFDGKDEEQLQRDDDNRPALWLLLSRGHWSTDFLKNVTTKLATVDRTGYLWFPPACRFIAITPDEKRFMDPMVALMGALVNNPEAAHWAFTQGGTTQVPFPKDGEGATGPVQTFLHDLFMNHRFTDEEHGPQTVLLALRAAMAWDNDPFIAASAANLKKSMEQQQQVWDEKPWYAKWGHTILDILGLIPVIGDPADAVSAAWYSAEGDWVDAGLSAASLIPFAGDALGAGKLIGRAGRLAELLKMVDRFGNVIDPASPLAKTLLKGVKVEDGVYTFPNAADLSAALRAKHANMEFRSRELAFVTDEAGNVEQLRVFVDGTWVPVDSSKLGLRLSELKAGDSPWDLLGLPRGEVIESALAKSEYADFRHIGKERNGYYPTIDFYKDGRAVSLKTMDPPNASGVSTIKANIQQLKQMAKDGQTVDGLVVRRAELDLRIRIGQENSPEVLDLVKYAQREGVRLRVNTY</sequence>
<accession>A0A3N0GVK6</accession>
<evidence type="ECO:0000313" key="1">
    <source>
        <dbReference type="EMBL" id="RNM16485.1"/>
    </source>
</evidence>
<dbReference type="RefSeq" id="WP_123221765.1">
    <property type="nucleotide sequence ID" value="NZ_RJSF01000008.1"/>
</dbReference>
<dbReference type="EMBL" id="RJSF01000008">
    <property type="protein sequence ID" value="RNM16485.1"/>
    <property type="molecule type" value="Genomic_DNA"/>
</dbReference>
<dbReference type="OrthoDB" id="3816256at2"/>
<dbReference type="AlphaFoldDB" id="A0A3N0GVK6"/>
<reference evidence="1 2" key="1">
    <citation type="submission" date="2018-11" db="EMBL/GenBank/DDBJ databases">
        <authorList>
            <person name="Li F."/>
        </authorList>
    </citation>
    <scope>NUCLEOTIDE SEQUENCE [LARGE SCALE GENOMIC DNA]</scope>
    <source>
        <strain evidence="1 2">Gsoil 818</strain>
    </source>
</reference>
<organism evidence="1 2">
    <name type="scientific">Nocardioides pocheonensis</name>
    <dbReference type="NCBI Taxonomy" id="661485"/>
    <lineage>
        <taxon>Bacteria</taxon>
        <taxon>Bacillati</taxon>
        <taxon>Actinomycetota</taxon>
        <taxon>Actinomycetes</taxon>
        <taxon>Propionibacteriales</taxon>
        <taxon>Nocardioidaceae</taxon>
        <taxon>Nocardioides</taxon>
    </lineage>
</organism>
<evidence type="ECO:0008006" key="3">
    <source>
        <dbReference type="Google" id="ProtNLM"/>
    </source>
</evidence>
<keyword evidence="2" id="KW-1185">Reference proteome</keyword>
<dbReference type="Proteomes" id="UP000279994">
    <property type="component" value="Unassembled WGS sequence"/>
</dbReference>
<dbReference type="CDD" id="cd20745">
    <property type="entry name" value="FIX_RhsA_AHH_HNH-like"/>
    <property type="match status" value="1"/>
</dbReference>
<comment type="caution">
    <text evidence="1">The sequence shown here is derived from an EMBL/GenBank/DDBJ whole genome shotgun (WGS) entry which is preliminary data.</text>
</comment>